<name>A0A409VEI5_9AGAR</name>
<organism evidence="2 3">
    <name type="scientific">Gymnopilus dilepis</name>
    <dbReference type="NCBI Taxonomy" id="231916"/>
    <lineage>
        <taxon>Eukaryota</taxon>
        <taxon>Fungi</taxon>
        <taxon>Dikarya</taxon>
        <taxon>Basidiomycota</taxon>
        <taxon>Agaricomycotina</taxon>
        <taxon>Agaricomycetes</taxon>
        <taxon>Agaricomycetidae</taxon>
        <taxon>Agaricales</taxon>
        <taxon>Agaricineae</taxon>
        <taxon>Hymenogastraceae</taxon>
        <taxon>Gymnopilus</taxon>
    </lineage>
</organism>
<dbReference type="Proteomes" id="UP000284706">
    <property type="component" value="Unassembled WGS sequence"/>
</dbReference>
<feature type="compositionally biased region" description="Low complexity" evidence="1">
    <location>
        <begin position="24"/>
        <end position="46"/>
    </location>
</feature>
<reference evidence="2 3" key="1">
    <citation type="journal article" date="2018" name="Evol. Lett.">
        <title>Horizontal gene cluster transfer increased hallucinogenic mushroom diversity.</title>
        <authorList>
            <person name="Reynolds H.T."/>
            <person name="Vijayakumar V."/>
            <person name="Gluck-Thaler E."/>
            <person name="Korotkin H.B."/>
            <person name="Matheny P.B."/>
            <person name="Slot J.C."/>
        </authorList>
    </citation>
    <scope>NUCLEOTIDE SEQUENCE [LARGE SCALE GENOMIC DNA]</scope>
    <source>
        <strain evidence="2 3">SRW20</strain>
    </source>
</reference>
<evidence type="ECO:0000313" key="3">
    <source>
        <dbReference type="Proteomes" id="UP000284706"/>
    </source>
</evidence>
<gene>
    <name evidence="2" type="ORF">CVT26_002137</name>
</gene>
<keyword evidence="3" id="KW-1185">Reference proteome</keyword>
<sequence length="219" mass="24986">MMSQPKLNYYYNTPYPPSAPSLDQAHYSSPASSQYSTDTSSPSPLDTCPPPTPFGRQAHQINVLESSGSPTTDEPTLRLSKPRYLRKEPSRRIQVAHPYARLFAKKDETKRRKIWNHVLEKLIFTPYELSTVGAPQRRTVYITSLEAHIDRLHAQLEELDFWPVSQEDLEPFKGLNSKTAKSMVAGLQYDASLSRLKLLELERANGDLQRLFLNLQSKL</sequence>
<dbReference type="EMBL" id="NHYE01005667">
    <property type="protein sequence ID" value="PPQ64430.1"/>
    <property type="molecule type" value="Genomic_DNA"/>
</dbReference>
<comment type="caution">
    <text evidence="2">The sequence shown here is derived from an EMBL/GenBank/DDBJ whole genome shotgun (WGS) entry which is preliminary data.</text>
</comment>
<dbReference type="OrthoDB" id="3245901at2759"/>
<dbReference type="AlphaFoldDB" id="A0A409VEI5"/>
<evidence type="ECO:0000313" key="2">
    <source>
        <dbReference type="EMBL" id="PPQ64430.1"/>
    </source>
</evidence>
<evidence type="ECO:0000256" key="1">
    <source>
        <dbReference type="SAM" id="MobiDB-lite"/>
    </source>
</evidence>
<accession>A0A409VEI5</accession>
<proteinExistence type="predicted"/>
<feature type="region of interest" description="Disordered" evidence="1">
    <location>
        <begin position="1"/>
        <end position="56"/>
    </location>
</feature>
<protein>
    <submittedName>
        <fullName evidence="2">Uncharacterized protein</fullName>
    </submittedName>
</protein>
<dbReference type="InParanoid" id="A0A409VEI5"/>